<proteinExistence type="predicted"/>
<dbReference type="EMBL" id="BARV01018780">
    <property type="protein sequence ID" value="GAI23557.1"/>
    <property type="molecule type" value="Genomic_DNA"/>
</dbReference>
<evidence type="ECO:0000313" key="2">
    <source>
        <dbReference type="EMBL" id="GAI23557.1"/>
    </source>
</evidence>
<evidence type="ECO:0000256" key="1">
    <source>
        <dbReference type="SAM" id="Phobius"/>
    </source>
</evidence>
<sequence>MNPVLIAFLLTTFAGLSTGIGSAGFYGPLIGSLLVGIFFILYVVLGNIMKPAETAK</sequence>
<keyword evidence="1" id="KW-0472">Membrane</keyword>
<accession>X1LW01</accession>
<protein>
    <submittedName>
        <fullName evidence="2">Uncharacterized protein</fullName>
    </submittedName>
</protein>
<name>X1LW01_9ZZZZ</name>
<dbReference type="AlphaFoldDB" id="X1LW01"/>
<gene>
    <name evidence="2" type="ORF">S06H3_31689</name>
</gene>
<comment type="caution">
    <text evidence="2">The sequence shown here is derived from an EMBL/GenBank/DDBJ whole genome shotgun (WGS) entry which is preliminary data.</text>
</comment>
<keyword evidence="1" id="KW-1133">Transmembrane helix</keyword>
<keyword evidence="1" id="KW-0812">Transmembrane</keyword>
<feature type="transmembrane region" description="Helical" evidence="1">
    <location>
        <begin position="29"/>
        <end position="49"/>
    </location>
</feature>
<organism evidence="2">
    <name type="scientific">marine sediment metagenome</name>
    <dbReference type="NCBI Taxonomy" id="412755"/>
    <lineage>
        <taxon>unclassified sequences</taxon>
        <taxon>metagenomes</taxon>
        <taxon>ecological metagenomes</taxon>
    </lineage>
</organism>
<reference evidence="2" key="1">
    <citation type="journal article" date="2014" name="Front. Microbiol.">
        <title>High frequency of phylogenetically diverse reductive dehalogenase-homologous genes in deep subseafloor sedimentary metagenomes.</title>
        <authorList>
            <person name="Kawai M."/>
            <person name="Futagami T."/>
            <person name="Toyoda A."/>
            <person name="Takaki Y."/>
            <person name="Nishi S."/>
            <person name="Hori S."/>
            <person name="Arai W."/>
            <person name="Tsubouchi T."/>
            <person name="Morono Y."/>
            <person name="Uchiyama I."/>
            <person name="Ito T."/>
            <person name="Fujiyama A."/>
            <person name="Inagaki F."/>
            <person name="Takami H."/>
        </authorList>
    </citation>
    <scope>NUCLEOTIDE SEQUENCE</scope>
    <source>
        <strain evidence="2">Expedition CK06-06</strain>
    </source>
</reference>